<dbReference type="AlphaFoldDB" id="A0A3Q3GYU9"/>
<reference evidence="6" key="1">
    <citation type="submission" date="2025-08" db="UniProtKB">
        <authorList>
            <consortium name="Ensembl"/>
        </authorList>
    </citation>
    <scope>IDENTIFICATION</scope>
</reference>
<evidence type="ECO:0000313" key="6">
    <source>
        <dbReference type="Ensembl" id="ENSKMAP00000028247.1"/>
    </source>
</evidence>
<keyword evidence="7" id="KW-1185">Reference proteome</keyword>
<dbReference type="SUPFAM" id="SSF57277">
    <property type="entry name" value="Granulin repeat"/>
    <property type="match status" value="1"/>
</dbReference>
<dbReference type="PANTHER" id="PTHR12274">
    <property type="entry name" value="GRANULIN"/>
    <property type="match status" value="1"/>
</dbReference>
<keyword evidence="3" id="KW-0964">Secreted</keyword>
<sequence>TVLCNDGVSECPNGMTCCETADGKWGCCPMPKQAVCCDDKEHCCAEGTTCDTKNMKCISTSTKEQLPMWAKFPARRRADWERQKGQ</sequence>
<dbReference type="GO" id="GO:0005576">
    <property type="term" value="C:extracellular region"/>
    <property type="evidence" value="ECO:0007669"/>
    <property type="project" value="UniProtKB-SubCell"/>
</dbReference>
<dbReference type="Ensembl" id="ENSKMAT00000028604.1">
    <property type="protein sequence ID" value="ENSKMAP00000028247.1"/>
    <property type="gene ID" value="ENSKMAG00000020940.1"/>
</dbReference>
<dbReference type="PANTHER" id="PTHR12274:SF8">
    <property type="entry name" value="GRANULIN-A ISOFORM X1"/>
    <property type="match status" value="1"/>
</dbReference>
<name>A0A3Q3GYU9_KRYMA</name>
<feature type="domain" description="Granulins" evidence="5">
    <location>
        <begin position="4"/>
        <end position="57"/>
    </location>
</feature>
<keyword evidence="4" id="KW-1015">Disulfide bond</keyword>
<evidence type="ECO:0000256" key="3">
    <source>
        <dbReference type="ARBA" id="ARBA00022525"/>
    </source>
</evidence>
<dbReference type="STRING" id="37003.ENSKMAP00000028247"/>
<dbReference type="Proteomes" id="UP000264800">
    <property type="component" value="Unplaced"/>
</dbReference>
<reference evidence="6" key="2">
    <citation type="submission" date="2025-09" db="UniProtKB">
        <authorList>
            <consortium name="Ensembl"/>
        </authorList>
    </citation>
    <scope>IDENTIFICATION</scope>
</reference>
<dbReference type="GeneTree" id="ENSGT00470000042293"/>
<protein>
    <recommendedName>
        <fullName evidence="5">Granulins domain-containing protein</fullName>
    </recommendedName>
</protein>
<evidence type="ECO:0000259" key="5">
    <source>
        <dbReference type="SMART" id="SM00277"/>
    </source>
</evidence>
<dbReference type="SMART" id="SM00277">
    <property type="entry name" value="GRAN"/>
    <property type="match status" value="1"/>
</dbReference>
<dbReference type="InterPro" id="IPR000118">
    <property type="entry name" value="Granulin"/>
</dbReference>
<proteinExistence type="inferred from homology"/>
<dbReference type="InterPro" id="IPR039036">
    <property type="entry name" value="Granulin_fam"/>
</dbReference>
<organism evidence="6 7">
    <name type="scientific">Kryptolebias marmoratus</name>
    <name type="common">Mangrove killifish</name>
    <name type="synonym">Rivulus marmoratus</name>
    <dbReference type="NCBI Taxonomy" id="37003"/>
    <lineage>
        <taxon>Eukaryota</taxon>
        <taxon>Metazoa</taxon>
        <taxon>Chordata</taxon>
        <taxon>Craniata</taxon>
        <taxon>Vertebrata</taxon>
        <taxon>Euteleostomi</taxon>
        <taxon>Actinopterygii</taxon>
        <taxon>Neopterygii</taxon>
        <taxon>Teleostei</taxon>
        <taxon>Neoteleostei</taxon>
        <taxon>Acanthomorphata</taxon>
        <taxon>Ovalentaria</taxon>
        <taxon>Atherinomorphae</taxon>
        <taxon>Cyprinodontiformes</taxon>
        <taxon>Rivulidae</taxon>
        <taxon>Kryptolebias</taxon>
    </lineage>
</organism>
<dbReference type="Gene3D" id="2.10.25.160">
    <property type="entry name" value="Granulin"/>
    <property type="match status" value="1"/>
</dbReference>
<comment type="similarity">
    <text evidence="2">Belongs to the granulin family.</text>
</comment>
<comment type="subcellular location">
    <subcellularLocation>
        <location evidence="1">Secreted</location>
    </subcellularLocation>
</comment>
<dbReference type="InterPro" id="IPR037277">
    <property type="entry name" value="Granulin_sf"/>
</dbReference>
<evidence type="ECO:0000256" key="1">
    <source>
        <dbReference type="ARBA" id="ARBA00004613"/>
    </source>
</evidence>
<evidence type="ECO:0000313" key="7">
    <source>
        <dbReference type="Proteomes" id="UP000264800"/>
    </source>
</evidence>
<dbReference type="OMA" id="CCLINEG"/>
<evidence type="ECO:0000256" key="4">
    <source>
        <dbReference type="ARBA" id="ARBA00023157"/>
    </source>
</evidence>
<evidence type="ECO:0000256" key="2">
    <source>
        <dbReference type="ARBA" id="ARBA00010093"/>
    </source>
</evidence>
<dbReference type="Pfam" id="PF00396">
    <property type="entry name" value="Granulin"/>
    <property type="match status" value="1"/>
</dbReference>
<accession>A0A3Q3GYU9</accession>